<organism evidence="1 2">
    <name type="scientific">Yersinia intermedia</name>
    <dbReference type="NCBI Taxonomy" id="631"/>
    <lineage>
        <taxon>Bacteria</taxon>
        <taxon>Pseudomonadati</taxon>
        <taxon>Pseudomonadota</taxon>
        <taxon>Gammaproteobacteria</taxon>
        <taxon>Enterobacterales</taxon>
        <taxon>Yersiniaceae</taxon>
        <taxon>Yersinia</taxon>
    </lineage>
</organism>
<evidence type="ECO:0000313" key="2">
    <source>
        <dbReference type="Proteomes" id="UP000043316"/>
    </source>
</evidence>
<accession>A0A0H5M2L7</accession>
<dbReference type="Proteomes" id="UP000043316">
    <property type="component" value="Unassembled WGS sequence"/>
</dbReference>
<dbReference type="EMBL" id="CWJI01000034">
    <property type="protein sequence ID" value="CRY57272.1"/>
    <property type="molecule type" value="Genomic_DNA"/>
</dbReference>
<name>A0A0H5M2L7_YERIN</name>
<dbReference type="AlphaFoldDB" id="A0A0H5M2L7"/>
<evidence type="ECO:0000313" key="1">
    <source>
        <dbReference type="EMBL" id="CRY57272.1"/>
    </source>
</evidence>
<reference evidence="2" key="1">
    <citation type="submission" date="2015-03" db="EMBL/GenBank/DDBJ databases">
        <authorList>
            <consortium name="Pathogen Informatics"/>
        </authorList>
    </citation>
    <scope>NUCLEOTIDE SEQUENCE [LARGE SCALE GENOMIC DNA]</scope>
    <source>
        <strain evidence="2">R148</strain>
    </source>
</reference>
<protein>
    <submittedName>
        <fullName evidence="1">Uncharacterized protein</fullName>
    </submittedName>
</protein>
<sequence>MIAGYQTDQRRCRDPITVSDGLFTHLGSRVKGCPARHGKSHSDIRDQIAISILHGSAHGIGGDIVRHRATGDGEVSTRNNGCRLIGDKGRGFRRSGMGAHRCRHRMITRHPTDQ</sequence>
<proteinExistence type="predicted"/>
<gene>
    <name evidence="1" type="ORF">ERS008476_04330</name>
</gene>